<organism evidence="6 7">
    <name type="scientific">Fulvimarina endophytica</name>
    <dbReference type="NCBI Taxonomy" id="2293836"/>
    <lineage>
        <taxon>Bacteria</taxon>
        <taxon>Pseudomonadati</taxon>
        <taxon>Pseudomonadota</taxon>
        <taxon>Alphaproteobacteria</taxon>
        <taxon>Hyphomicrobiales</taxon>
        <taxon>Aurantimonadaceae</taxon>
        <taxon>Fulvimarina</taxon>
    </lineage>
</organism>
<accession>A0A371X5T1</accession>
<protein>
    <submittedName>
        <fullName evidence="6">Efflux RND transporter periplasmic adaptor subunit</fullName>
    </submittedName>
</protein>
<feature type="region of interest" description="Disordered" evidence="3">
    <location>
        <begin position="392"/>
        <end position="452"/>
    </location>
</feature>
<dbReference type="Gene3D" id="1.10.287.470">
    <property type="entry name" value="Helix hairpin bin"/>
    <property type="match status" value="1"/>
</dbReference>
<gene>
    <name evidence="6" type="ORF">DYI37_08970</name>
</gene>
<dbReference type="Gene3D" id="2.40.420.20">
    <property type="match status" value="1"/>
</dbReference>
<dbReference type="PANTHER" id="PTHR30469">
    <property type="entry name" value="MULTIDRUG RESISTANCE PROTEIN MDTA"/>
    <property type="match status" value="1"/>
</dbReference>
<feature type="compositionally biased region" description="Low complexity" evidence="3">
    <location>
        <begin position="406"/>
        <end position="431"/>
    </location>
</feature>
<name>A0A371X5T1_9HYPH</name>
<dbReference type="InterPro" id="IPR058792">
    <property type="entry name" value="Beta-barrel_RND_2"/>
</dbReference>
<dbReference type="RefSeq" id="WP_116682998.1">
    <property type="nucleotide sequence ID" value="NZ_QURL01000003.1"/>
</dbReference>
<evidence type="ECO:0000259" key="4">
    <source>
        <dbReference type="Pfam" id="PF25954"/>
    </source>
</evidence>
<comment type="caution">
    <text evidence="6">The sequence shown here is derived from an EMBL/GenBank/DDBJ whole genome shotgun (WGS) entry which is preliminary data.</text>
</comment>
<dbReference type="SUPFAM" id="SSF111369">
    <property type="entry name" value="HlyD-like secretion proteins"/>
    <property type="match status" value="1"/>
</dbReference>
<dbReference type="OrthoDB" id="9806939at2"/>
<dbReference type="AlphaFoldDB" id="A0A371X5T1"/>
<dbReference type="InterPro" id="IPR006143">
    <property type="entry name" value="RND_pump_MFP"/>
</dbReference>
<dbReference type="PANTHER" id="PTHR30469:SF11">
    <property type="entry name" value="BLL4320 PROTEIN"/>
    <property type="match status" value="1"/>
</dbReference>
<keyword evidence="7" id="KW-1185">Reference proteome</keyword>
<comment type="similarity">
    <text evidence="1">Belongs to the membrane fusion protein (MFP) (TC 8.A.1) family.</text>
</comment>
<dbReference type="NCBIfam" id="TIGR01730">
    <property type="entry name" value="RND_mfp"/>
    <property type="match status" value="1"/>
</dbReference>
<dbReference type="Gene3D" id="2.40.50.100">
    <property type="match status" value="1"/>
</dbReference>
<reference evidence="6 7" key="1">
    <citation type="submission" date="2018-08" db="EMBL/GenBank/DDBJ databases">
        <title>Fulvimarina sp. 85, whole genome shotgun sequence.</title>
        <authorList>
            <person name="Tuo L."/>
        </authorList>
    </citation>
    <scope>NUCLEOTIDE SEQUENCE [LARGE SCALE GENOMIC DNA]</scope>
    <source>
        <strain evidence="6 7">85</strain>
    </source>
</reference>
<sequence>MISLLKQLVMTVLVLLVGLAGLVWIKPDIGREILASDIPMKEEVRQAILLVAPEAGEPAPERAGAPGRGAFGAGGDTPVVAAPVTEMRAQSELKALASAQAVRSVTVYADNTSGVIEEVLVASGEAVEAGQPLVRLERSSQTVALDRAELAVRSAEDKLTRFRQLLQRNAATSVELSDVERERDAAMLDLREARIALSKREIRAPIDGRVGILDVERGTLVESSTVIATIDARDELKLVFYTPERFLSDIDIGTTLSAVSVARPQEVYSGRITAIDSRVAEDSRTVRTEGVIANEGDRLRPGMAFAVTMPLEGETYLATDPLAVVWERTGPFVWAVREDKAVKAPVRIVERQVDHVLVVSDNLKAGDIVVVEGVQSMRDGLDVDVELRDVGEAPQTAERPEGTDVSSAASPAPAPALAAAAATSDQSAGASPQAGGEGAMVPLPRNADRSGS</sequence>
<evidence type="ECO:0000259" key="5">
    <source>
        <dbReference type="Pfam" id="PF25973"/>
    </source>
</evidence>
<feature type="domain" description="CusB-like beta-barrel" evidence="4">
    <location>
        <begin position="241"/>
        <end position="309"/>
    </location>
</feature>
<evidence type="ECO:0000313" key="6">
    <source>
        <dbReference type="EMBL" id="RFC64582.1"/>
    </source>
</evidence>
<evidence type="ECO:0000313" key="7">
    <source>
        <dbReference type="Proteomes" id="UP000264310"/>
    </source>
</evidence>
<dbReference type="GO" id="GO:0015562">
    <property type="term" value="F:efflux transmembrane transporter activity"/>
    <property type="evidence" value="ECO:0007669"/>
    <property type="project" value="TreeGrafter"/>
</dbReference>
<evidence type="ECO:0000256" key="3">
    <source>
        <dbReference type="SAM" id="MobiDB-lite"/>
    </source>
</evidence>
<feature type="domain" description="CzcB-like barrel-sandwich hybrid" evidence="5">
    <location>
        <begin position="111"/>
        <end position="230"/>
    </location>
</feature>
<evidence type="ECO:0000256" key="2">
    <source>
        <dbReference type="SAM" id="Coils"/>
    </source>
</evidence>
<dbReference type="Pfam" id="PF25954">
    <property type="entry name" value="Beta-barrel_RND_2"/>
    <property type="match status" value="1"/>
</dbReference>
<dbReference type="Gene3D" id="2.40.30.170">
    <property type="match status" value="1"/>
</dbReference>
<dbReference type="EMBL" id="QURL01000003">
    <property type="protein sequence ID" value="RFC64582.1"/>
    <property type="molecule type" value="Genomic_DNA"/>
</dbReference>
<keyword evidence="2" id="KW-0175">Coiled coil</keyword>
<dbReference type="Proteomes" id="UP000264310">
    <property type="component" value="Unassembled WGS sequence"/>
</dbReference>
<evidence type="ECO:0000256" key="1">
    <source>
        <dbReference type="ARBA" id="ARBA00009477"/>
    </source>
</evidence>
<dbReference type="InterPro" id="IPR058647">
    <property type="entry name" value="BSH_CzcB-like"/>
</dbReference>
<feature type="coiled-coil region" evidence="2">
    <location>
        <begin position="145"/>
        <end position="196"/>
    </location>
</feature>
<dbReference type="Pfam" id="PF25973">
    <property type="entry name" value="BSH_CzcB"/>
    <property type="match status" value="1"/>
</dbReference>
<dbReference type="GO" id="GO:1990281">
    <property type="term" value="C:efflux pump complex"/>
    <property type="evidence" value="ECO:0007669"/>
    <property type="project" value="TreeGrafter"/>
</dbReference>
<proteinExistence type="inferred from homology"/>